<dbReference type="OrthoDB" id="10067624at2759"/>
<dbReference type="SMART" id="SM01424">
    <property type="entry name" value="HAP1_N"/>
    <property type="match status" value="1"/>
</dbReference>
<keyword evidence="4" id="KW-0496">Mitochondrion</keyword>
<evidence type="ECO:0000256" key="6">
    <source>
        <dbReference type="SAM" id="MobiDB-lite"/>
    </source>
</evidence>
<feature type="coiled-coil region" evidence="5">
    <location>
        <begin position="92"/>
        <end position="214"/>
    </location>
</feature>
<reference evidence="9" key="1">
    <citation type="submission" date="2021-12" db="EMBL/GenBank/DDBJ databases">
        <authorList>
            <person name="King R."/>
        </authorList>
    </citation>
    <scope>NUCLEOTIDE SEQUENCE</scope>
</reference>
<comment type="subcellular location">
    <subcellularLocation>
        <location evidence="1">Mitochondrion</location>
    </subcellularLocation>
</comment>
<dbReference type="PANTHER" id="PTHR15751:SF12">
    <property type="entry name" value="TRAFFICKING KINESIN-BINDING PROTEIN MILT"/>
    <property type="match status" value="1"/>
</dbReference>
<evidence type="ECO:0000256" key="3">
    <source>
        <dbReference type="ARBA" id="ARBA00023054"/>
    </source>
</evidence>
<feature type="compositionally biased region" description="Polar residues" evidence="6">
    <location>
        <begin position="562"/>
        <end position="572"/>
    </location>
</feature>
<dbReference type="AlphaFoldDB" id="A0A9P0F6G2"/>
<feature type="domain" description="Trafficking kinesin-binding protein C-terminal" evidence="7">
    <location>
        <begin position="289"/>
        <end position="470"/>
    </location>
</feature>
<dbReference type="GO" id="GO:0005739">
    <property type="term" value="C:mitochondrion"/>
    <property type="evidence" value="ECO:0007669"/>
    <property type="project" value="UniProtKB-SubCell"/>
</dbReference>
<feature type="compositionally biased region" description="Low complexity" evidence="6">
    <location>
        <begin position="620"/>
        <end position="636"/>
    </location>
</feature>
<evidence type="ECO:0000256" key="4">
    <source>
        <dbReference type="ARBA" id="ARBA00023128"/>
    </source>
</evidence>
<keyword evidence="10" id="KW-1185">Reference proteome</keyword>
<evidence type="ECO:0000313" key="10">
    <source>
        <dbReference type="Proteomes" id="UP001152759"/>
    </source>
</evidence>
<dbReference type="InterPro" id="IPR051946">
    <property type="entry name" value="Intracell_Traff-Reg"/>
</dbReference>
<dbReference type="GO" id="GO:0006605">
    <property type="term" value="P:protein targeting"/>
    <property type="evidence" value="ECO:0007669"/>
    <property type="project" value="TreeGrafter"/>
</dbReference>
<protein>
    <recommendedName>
        <fullName evidence="11">Trafficking kinesin-binding protein milt</fullName>
    </recommendedName>
</protein>
<feature type="coiled-coil region" evidence="5">
    <location>
        <begin position="36"/>
        <end position="63"/>
    </location>
</feature>
<feature type="region of interest" description="Disordered" evidence="6">
    <location>
        <begin position="328"/>
        <end position="352"/>
    </location>
</feature>
<feature type="region of interest" description="Disordered" evidence="6">
    <location>
        <begin position="610"/>
        <end position="636"/>
    </location>
</feature>
<organism evidence="9 10">
    <name type="scientific">Bemisia tabaci</name>
    <name type="common">Sweetpotato whitefly</name>
    <name type="synonym">Aleurodes tabaci</name>
    <dbReference type="NCBI Taxonomy" id="7038"/>
    <lineage>
        <taxon>Eukaryota</taxon>
        <taxon>Metazoa</taxon>
        <taxon>Ecdysozoa</taxon>
        <taxon>Arthropoda</taxon>
        <taxon>Hexapoda</taxon>
        <taxon>Insecta</taxon>
        <taxon>Pterygota</taxon>
        <taxon>Neoptera</taxon>
        <taxon>Paraneoptera</taxon>
        <taxon>Hemiptera</taxon>
        <taxon>Sternorrhyncha</taxon>
        <taxon>Aleyrodoidea</taxon>
        <taxon>Aleyrodidae</taxon>
        <taxon>Aleyrodinae</taxon>
        <taxon>Bemisia</taxon>
    </lineage>
</organism>
<sequence length="808" mass="87385">MTKTYNDVEAVTRLLEEKEKDIELTARIGKELLAHNQKLESTVAALEVEIKAANEKITQLTYDLHRKTELINVLTNDDSCSEASTPTGGVSLEFMQRRIGLLENENKILRDETSQLASQTDEIEAQEAKLYAELSEQLTAARVDVSCLTEEADRCREEARTAQNLASTLQEKLTVLEQKYNDLTMSNEDLSNILGFAKQTQEELTTELAELKERYAEVLGFLHDTQEALKQLQKKNQPTAKGGLLYASLQPQTYQSDSLAMELESSLFSELSLDSGISTERGLPHYKKVFDTVRCASRGSTISSGRSSDCSPYPDPLMKPSLYKPMSSDLLMTSSSQPRMSSHFSNSGSRSHRLSSITLDSAGLTDSDSSIDDFYNYPSSAAGVPGIPGSEDLAAALNKLTPGEVAARRRQLSSGVFSSHVFEPSETPRTPDSIMSTGSSGAFPFGFGMSMSTPWRLPEKLQIVKPMEGSQTLQQWSQLATPSMGGLLDEKPGIKIRGGKDLEALGLHVFTLDDVEEDDEVIHPGKSFQNSGTIYTYTNSTVMHPDDNTSVSASIAGSRMSTAANSRASSVAPTPLSRSRRNSCSTFSTGLGLAKLLNERGIQAATPSTFVTPRFSPTATPCNSPTRSRSPSPTFSPFTLPSYLMSSGAKLLRRTLTGSSSHRSRSTSRHRDSTPDKKPLGEIKLVETIERIGVNTLMSTTASDTNISDICSQLSKPSTIDATSSCLGIPGKPGSGILESRLKSLPNNARRRPTSGKQRQDLGVVLGSVSSLQKNDAANPPTTAAQSTSSPALGTLNKVLFGRKGGLL</sequence>
<dbReference type="GO" id="GO:0017022">
    <property type="term" value="F:myosin binding"/>
    <property type="evidence" value="ECO:0007669"/>
    <property type="project" value="TreeGrafter"/>
</dbReference>
<dbReference type="GO" id="GO:0031410">
    <property type="term" value="C:cytoplasmic vesicle"/>
    <property type="evidence" value="ECO:0007669"/>
    <property type="project" value="TreeGrafter"/>
</dbReference>
<dbReference type="GO" id="GO:0048311">
    <property type="term" value="P:mitochondrion distribution"/>
    <property type="evidence" value="ECO:0007669"/>
    <property type="project" value="TreeGrafter"/>
</dbReference>
<evidence type="ECO:0000256" key="1">
    <source>
        <dbReference type="ARBA" id="ARBA00004173"/>
    </source>
</evidence>
<accession>A0A9P0F6G2</accession>
<feature type="compositionally biased region" description="Basic and acidic residues" evidence="6">
    <location>
        <begin position="669"/>
        <end position="682"/>
    </location>
</feature>
<comment type="similarity">
    <text evidence="2">Belongs to the milton family.</text>
</comment>
<dbReference type="InterPro" id="IPR006933">
    <property type="entry name" value="HAP1_N"/>
</dbReference>
<evidence type="ECO:0000259" key="8">
    <source>
        <dbReference type="SMART" id="SM01424"/>
    </source>
</evidence>
<feature type="region of interest" description="Disordered" evidence="6">
    <location>
        <begin position="655"/>
        <end position="682"/>
    </location>
</feature>
<feature type="compositionally biased region" description="Polar residues" evidence="6">
    <location>
        <begin position="610"/>
        <end position="619"/>
    </location>
</feature>
<dbReference type="GO" id="GO:0047496">
    <property type="term" value="P:vesicle transport along microtubule"/>
    <property type="evidence" value="ECO:0007669"/>
    <property type="project" value="TreeGrafter"/>
</dbReference>
<dbReference type="Pfam" id="PF04849">
    <property type="entry name" value="HAP1_N"/>
    <property type="match status" value="1"/>
</dbReference>
<dbReference type="Proteomes" id="UP001152759">
    <property type="component" value="Chromosome 8"/>
</dbReference>
<evidence type="ECO:0000256" key="2">
    <source>
        <dbReference type="ARBA" id="ARBA00007007"/>
    </source>
</evidence>
<feature type="domain" description="HAP1 N-terminal" evidence="8">
    <location>
        <begin position="1"/>
        <end position="235"/>
    </location>
</feature>
<name>A0A9P0F6G2_BEMTA</name>
<evidence type="ECO:0000313" key="9">
    <source>
        <dbReference type="EMBL" id="CAH0393994.1"/>
    </source>
</evidence>
<evidence type="ECO:0008006" key="11">
    <source>
        <dbReference type="Google" id="ProtNLM"/>
    </source>
</evidence>
<feature type="compositionally biased region" description="Polar residues" evidence="6">
    <location>
        <begin position="330"/>
        <end position="340"/>
    </location>
</feature>
<dbReference type="PANTHER" id="PTHR15751">
    <property type="entry name" value="TRAFFICKING KINESIN-BINDING PROTEIN"/>
    <property type="match status" value="1"/>
</dbReference>
<dbReference type="EMBL" id="OU963869">
    <property type="protein sequence ID" value="CAH0393994.1"/>
    <property type="molecule type" value="Genomic_DNA"/>
</dbReference>
<evidence type="ECO:0000256" key="5">
    <source>
        <dbReference type="SAM" id="Coils"/>
    </source>
</evidence>
<dbReference type="InterPro" id="IPR022154">
    <property type="entry name" value="TRAK1/2_C"/>
</dbReference>
<dbReference type="SMART" id="SM01423">
    <property type="entry name" value="Milton"/>
    <property type="match status" value="1"/>
</dbReference>
<feature type="region of interest" description="Disordered" evidence="6">
    <location>
        <begin position="562"/>
        <end position="583"/>
    </location>
</feature>
<evidence type="ECO:0000259" key="7">
    <source>
        <dbReference type="SMART" id="SM01423"/>
    </source>
</evidence>
<proteinExistence type="inferred from homology"/>
<keyword evidence="3 5" id="KW-0175">Coiled coil</keyword>
<gene>
    <name evidence="9" type="ORF">BEMITA_LOCUS12342</name>
</gene>
<dbReference type="Pfam" id="PF12448">
    <property type="entry name" value="Milton"/>
    <property type="match status" value="1"/>
</dbReference>